<evidence type="ECO:0000313" key="5">
    <source>
        <dbReference type="Proteomes" id="UP000799118"/>
    </source>
</evidence>
<dbReference type="GO" id="GO:0006631">
    <property type="term" value="P:fatty acid metabolic process"/>
    <property type="evidence" value="ECO:0007669"/>
    <property type="project" value="TreeGrafter"/>
</dbReference>
<dbReference type="PANTHER" id="PTHR23310">
    <property type="entry name" value="ACYL-COA-BINDING PROTEIN, ACBP"/>
    <property type="match status" value="1"/>
</dbReference>
<dbReference type="InterPro" id="IPR014352">
    <property type="entry name" value="FERM/acyl-CoA-bd_prot_sf"/>
</dbReference>
<accession>A0A6A4HPX1</accession>
<keyword evidence="2" id="KW-0446">Lipid-binding</keyword>
<feature type="domain" description="ACB" evidence="3">
    <location>
        <begin position="3"/>
        <end position="92"/>
    </location>
</feature>
<dbReference type="Pfam" id="PF00887">
    <property type="entry name" value="ACBP"/>
    <property type="match status" value="1"/>
</dbReference>
<organism evidence="4 5">
    <name type="scientific">Gymnopus androsaceus JB14</name>
    <dbReference type="NCBI Taxonomy" id="1447944"/>
    <lineage>
        <taxon>Eukaryota</taxon>
        <taxon>Fungi</taxon>
        <taxon>Dikarya</taxon>
        <taxon>Basidiomycota</taxon>
        <taxon>Agaricomycotina</taxon>
        <taxon>Agaricomycetes</taxon>
        <taxon>Agaricomycetidae</taxon>
        <taxon>Agaricales</taxon>
        <taxon>Marasmiineae</taxon>
        <taxon>Omphalotaceae</taxon>
        <taxon>Gymnopus</taxon>
    </lineage>
</organism>
<dbReference type="Proteomes" id="UP000799118">
    <property type="component" value="Unassembled WGS sequence"/>
</dbReference>
<evidence type="ECO:0000256" key="2">
    <source>
        <dbReference type="ARBA" id="ARBA00023121"/>
    </source>
</evidence>
<evidence type="ECO:0000259" key="3">
    <source>
        <dbReference type="PROSITE" id="PS51228"/>
    </source>
</evidence>
<reference evidence="4" key="1">
    <citation type="journal article" date="2019" name="Environ. Microbiol.">
        <title>Fungal ecological strategies reflected in gene transcription - a case study of two litter decomposers.</title>
        <authorList>
            <person name="Barbi F."/>
            <person name="Kohler A."/>
            <person name="Barry K."/>
            <person name="Baskaran P."/>
            <person name="Daum C."/>
            <person name="Fauchery L."/>
            <person name="Ihrmark K."/>
            <person name="Kuo A."/>
            <person name="LaButti K."/>
            <person name="Lipzen A."/>
            <person name="Morin E."/>
            <person name="Grigoriev I.V."/>
            <person name="Henrissat B."/>
            <person name="Lindahl B."/>
            <person name="Martin F."/>
        </authorList>
    </citation>
    <scope>NUCLEOTIDE SEQUENCE</scope>
    <source>
        <strain evidence="4">JB14</strain>
    </source>
</reference>
<dbReference type="OrthoDB" id="346910at2759"/>
<dbReference type="FunFam" id="1.20.80.10:FF:000010">
    <property type="entry name" value="Acyl-CoA-binding domain-containing protein 5"/>
    <property type="match status" value="1"/>
</dbReference>
<dbReference type="SUPFAM" id="SSF47027">
    <property type="entry name" value="Acyl-CoA binding protein"/>
    <property type="match status" value="1"/>
</dbReference>
<dbReference type="GO" id="GO:0000062">
    <property type="term" value="F:fatty-acyl-CoA binding"/>
    <property type="evidence" value="ECO:0007669"/>
    <property type="project" value="InterPro"/>
</dbReference>
<evidence type="ECO:0000313" key="4">
    <source>
        <dbReference type="EMBL" id="KAE9399790.1"/>
    </source>
</evidence>
<dbReference type="AlphaFoldDB" id="A0A6A4HPX1"/>
<name>A0A6A4HPX1_9AGAR</name>
<comment type="similarity">
    <text evidence="1">Belongs to the ACBP family.</text>
</comment>
<dbReference type="InterPro" id="IPR000582">
    <property type="entry name" value="Acyl-CoA-binding_protein"/>
</dbReference>
<dbReference type="PROSITE" id="PS51228">
    <property type="entry name" value="ACB_2"/>
    <property type="match status" value="1"/>
</dbReference>
<gene>
    <name evidence="4" type="ORF">BT96DRAFT_678925</name>
</gene>
<sequence length="106" mass="11930">MSCQARFDKAVEIVQNLPKGGPIQPSQDQQLFFYKHYKQATIGDVNCARPGMLDFTGKAKWDAWKEVEGMSQEDAQIAYVKKLLEVLREAGTDEANTYIASIESIE</sequence>
<dbReference type="InterPro" id="IPR035984">
    <property type="entry name" value="Acyl-CoA-binding_sf"/>
</dbReference>
<dbReference type="PRINTS" id="PR00689">
    <property type="entry name" value="ACOABINDINGP"/>
</dbReference>
<dbReference type="EMBL" id="ML769464">
    <property type="protein sequence ID" value="KAE9399790.1"/>
    <property type="molecule type" value="Genomic_DNA"/>
</dbReference>
<evidence type="ECO:0000256" key="1">
    <source>
        <dbReference type="ARBA" id="ARBA00005567"/>
    </source>
</evidence>
<dbReference type="PANTHER" id="PTHR23310:SF62">
    <property type="entry name" value="ACYL-COA BINDING PROTEIN 1, ISOFORM A"/>
    <property type="match status" value="1"/>
</dbReference>
<protein>
    <submittedName>
        <fullName evidence="4">Acyl-CoA-binding protein</fullName>
    </submittedName>
</protein>
<proteinExistence type="inferred from homology"/>
<dbReference type="Gene3D" id="1.20.80.10">
    <property type="match status" value="1"/>
</dbReference>
<keyword evidence="5" id="KW-1185">Reference proteome</keyword>